<protein>
    <submittedName>
        <fullName evidence="1">Uncharacterized protein</fullName>
    </submittedName>
</protein>
<gene>
    <name evidence="1" type="ORF">C8J48_2173</name>
</gene>
<name>A0A2T4ZCF2_9BACL</name>
<keyword evidence="2" id="KW-1185">Reference proteome</keyword>
<evidence type="ECO:0000313" key="2">
    <source>
        <dbReference type="Proteomes" id="UP000241639"/>
    </source>
</evidence>
<sequence length="86" mass="9762">MRALSPILCRLLIIKTSRPQHKLLGTRGWFHISRGTTLIGPAEKAVPALDPLTKINRQRVLGWFPFEAMRRVHLVIPIGLHHTPTL</sequence>
<dbReference type="EMBL" id="PZZP01000001">
    <property type="protein sequence ID" value="PTM59549.1"/>
    <property type="molecule type" value="Genomic_DNA"/>
</dbReference>
<dbReference type="Proteomes" id="UP000241639">
    <property type="component" value="Unassembled WGS sequence"/>
</dbReference>
<accession>A0A2T4ZCF2</accession>
<organism evidence="1 2">
    <name type="scientific">Desmospora activa DSM 45169</name>
    <dbReference type="NCBI Taxonomy" id="1121389"/>
    <lineage>
        <taxon>Bacteria</taxon>
        <taxon>Bacillati</taxon>
        <taxon>Bacillota</taxon>
        <taxon>Bacilli</taxon>
        <taxon>Bacillales</taxon>
        <taxon>Thermoactinomycetaceae</taxon>
        <taxon>Desmospora</taxon>
    </lineage>
</organism>
<dbReference type="AlphaFoldDB" id="A0A2T4ZCF2"/>
<reference evidence="1 2" key="1">
    <citation type="submission" date="2018-04" db="EMBL/GenBank/DDBJ databases">
        <title>Genomic Encyclopedia of Archaeal and Bacterial Type Strains, Phase II (KMG-II): from individual species to whole genera.</title>
        <authorList>
            <person name="Goeker M."/>
        </authorList>
    </citation>
    <scope>NUCLEOTIDE SEQUENCE [LARGE SCALE GENOMIC DNA]</scope>
    <source>
        <strain evidence="1 2">DSM 45169</strain>
    </source>
</reference>
<comment type="caution">
    <text evidence="1">The sequence shown here is derived from an EMBL/GenBank/DDBJ whole genome shotgun (WGS) entry which is preliminary data.</text>
</comment>
<evidence type="ECO:0000313" key="1">
    <source>
        <dbReference type="EMBL" id="PTM59549.1"/>
    </source>
</evidence>
<proteinExistence type="predicted"/>